<dbReference type="InterPro" id="IPR036291">
    <property type="entry name" value="NAD(P)-bd_dom_sf"/>
</dbReference>
<evidence type="ECO:0000313" key="3">
    <source>
        <dbReference type="Proteomes" id="UP000177091"/>
    </source>
</evidence>
<proteinExistence type="inferred from homology"/>
<dbReference type="PRINTS" id="PR00080">
    <property type="entry name" value="SDRFAMILY"/>
</dbReference>
<dbReference type="Pfam" id="PF13561">
    <property type="entry name" value="adh_short_C2"/>
    <property type="match status" value="1"/>
</dbReference>
<dbReference type="NCBIfam" id="NF005559">
    <property type="entry name" value="PRK07231.1"/>
    <property type="match status" value="1"/>
</dbReference>
<dbReference type="GO" id="GO:0032787">
    <property type="term" value="P:monocarboxylic acid metabolic process"/>
    <property type="evidence" value="ECO:0007669"/>
    <property type="project" value="UniProtKB-ARBA"/>
</dbReference>
<evidence type="ECO:0000313" key="2">
    <source>
        <dbReference type="EMBL" id="OGM04054.1"/>
    </source>
</evidence>
<reference evidence="2 3" key="1">
    <citation type="journal article" date="2016" name="Nat. Commun.">
        <title>Thousands of microbial genomes shed light on interconnected biogeochemical processes in an aquifer system.</title>
        <authorList>
            <person name="Anantharaman K."/>
            <person name="Brown C.T."/>
            <person name="Hug L.A."/>
            <person name="Sharon I."/>
            <person name="Castelle C.J."/>
            <person name="Probst A.J."/>
            <person name="Thomas B.C."/>
            <person name="Singh A."/>
            <person name="Wilkins M.J."/>
            <person name="Karaoz U."/>
            <person name="Brodie E.L."/>
            <person name="Williams K.H."/>
            <person name="Hubbard S.S."/>
            <person name="Banfield J.F."/>
        </authorList>
    </citation>
    <scope>NUCLEOTIDE SEQUENCE [LARGE SCALE GENOMIC DNA]</scope>
</reference>
<dbReference type="Gene3D" id="3.40.50.720">
    <property type="entry name" value="NAD(P)-binding Rossmann-like Domain"/>
    <property type="match status" value="1"/>
</dbReference>
<dbReference type="PROSITE" id="PS00061">
    <property type="entry name" value="ADH_SHORT"/>
    <property type="match status" value="1"/>
</dbReference>
<dbReference type="InterPro" id="IPR002347">
    <property type="entry name" value="SDR_fam"/>
</dbReference>
<dbReference type="NCBIfam" id="NF009466">
    <property type="entry name" value="PRK12826.1-2"/>
    <property type="match status" value="1"/>
</dbReference>
<name>A0A1F7WMI6_9BACT</name>
<dbReference type="EMBL" id="MGFK01000022">
    <property type="protein sequence ID" value="OGM04054.1"/>
    <property type="molecule type" value="Genomic_DNA"/>
</dbReference>
<gene>
    <name evidence="2" type="ORF">A2112_00495</name>
</gene>
<organism evidence="2 3">
    <name type="scientific">Candidatus Woesebacteria bacterium GWA1_42_12</name>
    <dbReference type="NCBI Taxonomy" id="1802472"/>
    <lineage>
        <taxon>Bacteria</taxon>
        <taxon>Candidatus Woeseibacteriota</taxon>
    </lineage>
</organism>
<dbReference type="PRINTS" id="PR00081">
    <property type="entry name" value="GDHRDH"/>
</dbReference>
<evidence type="ECO:0000256" key="1">
    <source>
        <dbReference type="ARBA" id="ARBA00006484"/>
    </source>
</evidence>
<dbReference type="PANTHER" id="PTHR42879">
    <property type="entry name" value="3-OXOACYL-(ACYL-CARRIER-PROTEIN) REDUCTASE"/>
    <property type="match status" value="1"/>
</dbReference>
<dbReference type="AlphaFoldDB" id="A0A1F7WMI6"/>
<dbReference type="InterPro" id="IPR050259">
    <property type="entry name" value="SDR"/>
</dbReference>
<sequence length="256" mass="27082">MTMFDLGGKNAFVTGSSRGIGSGIAKALATAGANVAVNCVSNTEKCDLISMEIKNMGKDSFSTQGDVSKKADVERIFSQVKEKWGHLDILVNNAGVIDYGDFESITEEQWDRVIDINLKGQFLCSQEAVKLMKENSWGRIINIASISSGGVGIGFKSISHYTASKGGVVALTENMAIELAKYGINVNAIAPGAIESDMSSAVLSDENLLKEMLKNIPKGRIGKPGDIGAAAVFLASNEADYITGTVIYVDGGWLAS</sequence>
<dbReference type="InterPro" id="IPR020904">
    <property type="entry name" value="Sc_DH/Rdtase_CS"/>
</dbReference>
<accession>A0A1F7WMI6</accession>
<comment type="caution">
    <text evidence="2">The sequence shown here is derived from an EMBL/GenBank/DDBJ whole genome shotgun (WGS) entry which is preliminary data.</text>
</comment>
<protein>
    <recommendedName>
        <fullName evidence="4">Beta-ketoacyl-ACP reductase</fullName>
    </recommendedName>
</protein>
<dbReference type="Proteomes" id="UP000177091">
    <property type="component" value="Unassembled WGS sequence"/>
</dbReference>
<evidence type="ECO:0008006" key="4">
    <source>
        <dbReference type="Google" id="ProtNLM"/>
    </source>
</evidence>
<dbReference type="SUPFAM" id="SSF51735">
    <property type="entry name" value="NAD(P)-binding Rossmann-fold domains"/>
    <property type="match status" value="1"/>
</dbReference>
<comment type="similarity">
    <text evidence="1">Belongs to the short-chain dehydrogenases/reductases (SDR) family.</text>
</comment>
<dbReference type="FunFam" id="3.40.50.720:FF:000084">
    <property type="entry name" value="Short-chain dehydrogenase reductase"/>
    <property type="match status" value="1"/>
</dbReference>
<dbReference type="PANTHER" id="PTHR42879:SF2">
    <property type="entry name" value="3-OXOACYL-[ACYL-CARRIER-PROTEIN] REDUCTASE FABG"/>
    <property type="match status" value="1"/>
</dbReference>